<dbReference type="RefSeq" id="WP_086954283.1">
    <property type="nucleotide sequence ID" value="NZ_CAWNQC010000292.1"/>
</dbReference>
<sequence>MRVSMLVGKRIQMRRKELGITAAELADRIGVSHQQLSRYERGTNRISLEHLVIVSITLKTPASWFLEDCFIKPAPQIKNQHTCVAETILDLY</sequence>
<dbReference type="Gene3D" id="1.10.260.40">
    <property type="entry name" value="lambda repressor-like DNA-binding domains"/>
    <property type="match status" value="1"/>
</dbReference>
<dbReference type="Pfam" id="PF01381">
    <property type="entry name" value="HTH_3"/>
    <property type="match status" value="1"/>
</dbReference>
<dbReference type="InterPro" id="IPR001387">
    <property type="entry name" value="Cro/C1-type_HTH"/>
</dbReference>
<name>A0A1N6N1L8_9GAMM</name>
<dbReference type="Proteomes" id="UP000224871">
    <property type="component" value="Unassembled WGS sequence"/>
</dbReference>
<feature type="domain" description="HTH cro/C1-type" evidence="1">
    <location>
        <begin position="11"/>
        <end position="65"/>
    </location>
</feature>
<keyword evidence="5" id="KW-1185">Reference proteome</keyword>
<organism evidence="3 4">
    <name type="scientific">Xenorhabdus innexi</name>
    <dbReference type="NCBI Taxonomy" id="290109"/>
    <lineage>
        <taxon>Bacteria</taxon>
        <taxon>Pseudomonadati</taxon>
        <taxon>Pseudomonadota</taxon>
        <taxon>Gammaproteobacteria</taxon>
        <taxon>Enterobacterales</taxon>
        <taxon>Morganellaceae</taxon>
        <taxon>Xenorhabdus</taxon>
    </lineage>
</organism>
<reference evidence="4" key="1">
    <citation type="submission" date="2016-12" db="EMBL/GenBank/DDBJ databases">
        <authorList>
            <person name="Gaudriault S."/>
        </authorList>
    </citation>
    <scope>NUCLEOTIDE SEQUENCE [LARGE SCALE GENOMIC DNA]</scope>
    <source>
        <strain evidence="4">HGB1681 (deposited as PTA-6826 in the American Type Culture Collection)</strain>
    </source>
</reference>
<proteinExistence type="predicted"/>
<protein>
    <submittedName>
        <fullName evidence="3">Repressor of flagellae, MrxJ</fullName>
    </submittedName>
</protein>
<evidence type="ECO:0000313" key="4">
    <source>
        <dbReference type="Proteomes" id="UP000196435"/>
    </source>
</evidence>
<dbReference type="CDD" id="cd00093">
    <property type="entry name" value="HTH_XRE"/>
    <property type="match status" value="1"/>
</dbReference>
<reference evidence="3" key="2">
    <citation type="submission" date="2016-12" db="EMBL/GenBank/DDBJ databases">
        <authorList>
            <person name="Song W.-J."/>
            <person name="Kurnit D.M."/>
        </authorList>
    </citation>
    <scope>NUCLEOTIDE SEQUENCE [LARGE SCALE GENOMIC DNA]</scope>
    <source>
        <strain evidence="3">HGB1681</strain>
    </source>
</reference>
<evidence type="ECO:0000313" key="3">
    <source>
        <dbReference type="EMBL" id="SIP74998.1"/>
    </source>
</evidence>
<dbReference type="OrthoDB" id="5683219at2"/>
<reference evidence="2 5" key="3">
    <citation type="journal article" date="2017" name="Nat. Microbiol.">
        <title>Natural product diversity associated with the nematode symbionts Photorhabdus and Xenorhabdus.</title>
        <authorList>
            <person name="Tobias N.J."/>
            <person name="Wolff H."/>
            <person name="Djahanschiri B."/>
            <person name="Grundmann F."/>
            <person name="Kronenwerth M."/>
            <person name="Shi Y.M."/>
            <person name="Simonyi S."/>
            <person name="Grun P."/>
            <person name="Shapiro-Ilan D."/>
            <person name="Pidot S.J."/>
            <person name="Stinear T.P."/>
            <person name="Ebersberger I."/>
            <person name="Bode H.B."/>
        </authorList>
    </citation>
    <scope>NUCLEOTIDE SEQUENCE [LARGE SCALE GENOMIC DNA]</scope>
    <source>
        <strain evidence="2 5">DSM 16336</strain>
    </source>
</reference>
<gene>
    <name evidence="3" type="primary">mrxJ</name>
    <name evidence="2" type="ORF">Xinn_01188</name>
    <name evidence="3" type="ORF">XIS1_900033</name>
</gene>
<dbReference type="EMBL" id="FTLG01000237">
    <property type="protein sequence ID" value="SIP74998.1"/>
    <property type="molecule type" value="Genomic_DNA"/>
</dbReference>
<evidence type="ECO:0000313" key="5">
    <source>
        <dbReference type="Proteomes" id="UP000224871"/>
    </source>
</evidence>
<dbReference type="GO" id="GO:0003677">
    <property type="term" value="F:DNA binding"/>
    <property type="evidence" value="ECO:0007669"/>
    <property type="project" value="InterPro"/>
</dbReference>
<accession>A0A1N6N1L8</accession>
<dbReference type="PROSITE" id="PS50943">
    <property type="entry name" value="HTH_CROC1"/>
    <property type="match status" value="1"/>
</dbReference>
<dbReference type="Proteomes" id="UP000196435">
    <property type="component" value="Unassembled WGS sequence"/>
</dbReference>
<dbReference type="InterPro" id="IPR010982">
    <property type="entry name" value="Lambda_DNA-bd_dom_sf"/>
</dbReference>
<evidence type="ECO:0000313" key="2">
    <source>
        <dbReference type="EMBL" id="PHM37221.1"/>
    </source>
</evidence>
<dbReference type="SMART" id="SM00530">
    <property type="entry name" value="HTH_XRE"/>
    <property type="match status" value="1"/>
</dbReference>
<keyword evidence="3" id="KW-0969">Cilium</keyword>
<keyword evidence="3" id="KW-0282">Flagellum</keyword>
<dbReference type="AlphaFoldDB" id="A0A1N6N1L8"/>
<keyword evidence="3" id="KW-0966">Cell projection</keyword>
<dbReference type="EMBL" id="NIBU01000009">
    <property type="protein sequence ID" value="PHM37221.1"/>
    <property type="molecule type" value="Genomic_DNA"/>
</dbReference>
<dbReference type="SUPFAM" id="SSF47413">
    <property type="entry name" value="lambda repressor-like DNA-binding domains"/>
    <property type="match status" value="1"/>
</dbReference>
<evidence type="ECO:0000259" key="1">
    <source>
        <dbReference type="PROSITE" id="PS50943"/>
    </source>
</evidence>